<evidence type="ECO:0000256" key="4">
    <source>
        <dbReference type="SAM" id="Phobius"/>
    </source>
</evidence>
<feature type="domain" description="HTH araC/xylS-type" evidence="5">
    <location>
        <begin position="661"/>
        <end position="760"/>
    </location>
</feature>
<keyword evidence="2" id="KW-0238">DNA-binding</keyword>
<dbReference type="PRINTS" id="PR00032">
    <property type="entry name" value="HTHARAC"/>
</dbReference>
<accession>A0A7X0SHJ4</accession>
<reference evidence="6 7" key="1">
    <citation type="submission" date="2020-08" db="EMBL/GenBank/DDBJ databases">
        <title>Cohnella phylogeny.</title>
        <authorList>
            <person name="Dunlap C."/>
        </authorList>
    </citation>
    <scope>NUCLEOTIDE SEQUENCE [LARGE SCALE GENOMIC DNA]</scope>
    <source>
        <strain evidence="6 7">CBP 2801</strain>
    </source>
</reference>
<gene>
    <name evidence="6" type="ORF">H7C18_04165</name>
</gene>
<proteinExistence type="predicted"/>
<feature type="transmembrane region" description="Helical" evidence="4">
    <location>
        <begin position="299"/>
        <end position="316"/>
    </location>
</feature>
<evidence type="ECO:0000256" key="1">
    <source>
        <dbReference type="ARBA" id="ARBA00023015"/>
    </source>
</evidence>
<dbReference type="Pfam" id="PF12833">
    <property type="entry name" value="HTH_18"/>
    <property type="match status" value="1"/>
</dbReference>
<keyword evidence="7" id="KW-1185">Reference proteome</keyword>
<dbReference type="Gene3D" id="1.10.10.60">
    <property type="entry name" value="Homeodomain-like"/>
    <property type="match status" value="2"/>
</dbReference>
<evidence type="ECO:0000313" key="6">
    <source>
        <dbReference type="EMBL" id="MBB6730084.1"/>
    </source>
</evidence>
<dbReference type="GO" id="GO:0003700">
    <property type="term" value="F:DNA-binding transcription factor activity"/>
    <property type="evidence" value="ECO:0007669"/>
    <property type="project" value="InterPro"/>
</dbReference>
<dbReference type="RefSeq" id="WP_185127757.1">
    <property type="nucleotide sequence ID" value="NZ_JACJVO010000005.1"/>
</dbReference>
<keyword evidence="4" id="KW-1133">Transmembrane helix</keyword>
<keyword evidence="4" id="KW-0472">Membrane</keyword>
<dbReference type="InterPro" id="IPR018060">
    <property type="entry name" value="HTH_AraC"/>
</dbReference>
<dbReference type="EMBL" id="JACJVO010000005">
    <property type="protein sequence ID" value="MBB6730084.1"/>
    <property type="molecule type" value="Genomic_DNA"/>
</dbReference>
<dbReference type="Proteomes" id="UP000564644">
    <property type="component" value="Unassembled WGS sequence"/>
</dbReference>
<dbReference type="PANTHER" id="PTHR43280">
    <property type="entry name" value="ARAC-FAMILY TRANSCRIPTIONAL REGULATOR"/>
    <property type="match status" value="1"/>
</dbReference>
<dbReference type="GO" id="GO:0043565">
    <property type="term" value="F:sequence-specific DNA binding"/>
    <property type="evidence" value="ECO:0007669"/>
    <property type="project" value="InterPro"/>
</dbReference>
<dbReference type="InterPro" id="IPR018062">
    <property type="entry name" value="HTH_AraC-typ_CS"/>
</dbReference>
<sequence>MRQSGMRVLRSAAGRNRLVPRQSYIRIFLGLGLLFTLVSVPFAILMTNQFSRYAVKQIDQVNRSEIEHSRDNAEFILDKLMSYGFTMYGDKSIQAWMTASEEAPQLQVDALTAASKYTTTEPFLDNVYLLNMKTEHVIDLKYGISSFDQFSDSELLALAKEPRNSYQRFFVYQSKGQQRLALMIPTVPSGQVYYGYLVMLLDDSLMKQYLLKENGNGVGYRSFILDDRGELMLGSPDDGKLYPELNAGVKESEGSFTQSYKGEAWSVQYARLEPQGWIVYQMAELKEIRADFHAFRTKLVAFLIGLVALLMAILFWNSRRTYKPFSQLASQLEQKFGPLLKEKPGDGSSEEIRLIRGGIEMLEDRMAQLDSSMREHRNVIKLEYLRQWVLQGKLIPPVEQYLRGQTDLLRDENVILSVLRIDGYSAFQEKYDFASRKLMKYAMGNIAEEVVRSAGSAEAVDLGGDHLVLLLSGLSVSGDRLTGLLTEAKNQIRQWTNVQVTVAVSERKAIGDDLRAVYQHILELTMLKFVSGEDKIYVERDFEEYMRSVQPLQDDQLLDELIKHVRMGKAEEVAACLDQIFGQMQTLHYAQSKFQLSLMLYTLFKTFNKLPSVESAEGIESLLESFDTLSGVRGWLERELLGIMDDLSNRRGGSRREEIVTEIVDYVKNHLHDPMLTIEEIAEHVSLSTRHVRQVFKEGLEVTLADYILQERIAKVKELLGTTDWTVTDIGERAGFQTKSHFFTIFKKATGMTPSQYRDQL</sequence>
<evidence type="ECO:0000259" key="5">
    <source>
        <dbReference type="PROSITE" id="PS01124"/>
    </source>
</evidence>
<keyword evidence="3" id="KW-0804">Transcription</keyword>
<dbReference type="PANTHER" id="PTHR43280:SF10">
    <property type="entry name" value="REGULATORY PROTEIN POCR"/>
    <property type="match status" value="1"/>
</dbReference>
<name>A0A7X0SHJ4_9BACL</name>
<dbReference type="SMART" id="SM00342">
    <property type="entry name" value="HTH_ARAC"/>
    <property type="match status" value="1"/>
</dbReference>
<dbReference type="PROSITE" id="PS00041">
    <property type="entry name" value="HTH_ARAC_FAMILY_1"/>
    <property type="match status" value="1"/>
</dbReference>
<keyword evidence="4" id="KW-0812">Transmembrane</keyword>
<dbReference type="SUPFAM" id="SSF46689">
    <property type="entry name" value="Homeodomain-like"/>
    <property type="match status" value="1"/>
</dbReference>
<comment type="caution">
    <text evidence="6">The sequence shown here is derived from an EMBL/GenBank/DDBJ whole genome shotgun (WGS) entry which is preliminary data.</text>
</comment>
<evidence type="ECO:0000313" key="7">
    <source>
        <dbReference type="Proteomes" id="UP000564644"/>
    </source>
</evidence>
<evidence type="ECO:0000256" key="3">
    <source>
        <dbReference type="ARBA" id="ARBA00023163"/>
    </source>
</evidence>
<protein>
    <submittedName>
        <fullName evidence="6">AraC family transcriptional regulator</fullName>
    </submittedName>
</protein>
<feature type="transmembrane region" description="Helical" evidence="4">
    <location>
        <begin position="24"/>
        <end position="46"/>
    </location>
</feature>
<keyword evidence="1" id="KW-0805">Transcription regulation</keyword>
<dbReference type="InterPro" id="IPR020449">
    <property type="entry name" value="Tscrpt_reg_AraC-type_HTH"/>
</dbReference>
<evidence type="ECO:0000256" key="2">
    <source>
        <dbReference type="ARBA" id="ARBA00023125"/>
    </source>
</evidence>
<organism evidence="6 7">
    <name type="scientific">Cohnella zeiphila</name>
    <dbReference type="NCBI Taxonomy" id="2761120"/>
    <lineage>
        <taxon>Bacteria</taxon>
        <taxon>Bacillati</taxon>
        <taxon>Bacillota</taxon>
        <taxon>Bacilli</taxon>
        <taxon>Bacillales</taxon>
        <taxon>Paenibacillaceae</taxon>
        <taxon>Cohnella</taxon>
    </lineage>
</organism>
<dbReference type="AlphaFoldDB" id="A0A7X0SHJ4"/>
<dbReference type="InterPro" id="IPR009057">
    <property type="entry name" value="Homeodomain-like_sf"/>
</dbReference>
<dbReference type="PROSITE" id="PS01124">
    <property type="entry name" value="HTH_ARAC_FAMILY_2"/>
    <property type="match status" value="1"/>
</dbReference>